<evidence type="ECO:0000313" key="2">
    <source>
        <dbReference type="Proteomes" id="UP000499080"/>
    </source>
</evidence>
<accession>A0A4Y2KVL2</accession>
<evidence type="ECO:0000313" key="1">
    <source>
        <dbReference type="EMBL" id="GBN05406.1"/>
    </source>
</evidence>
<organism evidence="1 2">
    <name type="scientific">Araneus ventricosus</name>
    <name type="common">Orbweaver spider</name>
    <name type="synonym">Epeira ventricosa</name>
    <dbReference type="NCBI Taxonomy" id="182803"/>
    <lineage>
        <taxon>Eukaryota</taxon>
        <taxon>Metazoa</taxon>
        <taxon>Ecdysozoa</taxon>
        <taxon>Arthropoda</taxon>
        <taxon>Chelicerata</taxon>
        <taxon>Arachnida</taxon>
        <taxon>Araneae</taxon>
        <taxon>Araneomorphae</taxon>
        <taxon>Entelegynae</taxon>
        <taxon>Araneoidea</taxon>
        <taxon>Araneidae</taxon>
        <taxon>Araneus</taxon>
    </lineage>
</organism>
<dbReference type="AlphaFoldDB" id="A0A4Y2KVL2"/>
<reference evidence="1 2" key="1">
    <citation type="journal article" date="2019" name="Sci. Rep.">
        <title>Orb-weaving spider Araneus ventricosus genome elucidates the spidroin gene catalogue.</title>
        <authorList>
            <person name="Kono N."/>
            <person name="Nakamura H."/>
            <person name="Ohtoshi R."/>
            <person name="Moran D.A.P."/>
            <person name="Shinohara A."/>
            <person name="Yoshida Y."/>
            <person name="Fujiwara M."/>
            <person name="Mori M."/>
            <person name="Tomita M."/>
            <person name="Arakawa K."/>
        </authorList>
    </citation>
    <scope>NUCLEOTIDE SEQUENCE [LARGE SCALE GENOMIC DNA]</scope>
</reference>
<sequence>MDHSVYVAKAAEHKASVCLETSLQSLLGDFWLLLYHVMTKEAFEMLFPPFGAKVEFHLVSTDWTNSFTFSSAKLSRPAPLSASP</sequence>
<dbReference type="EMBL" id="BGPR01004966">
    <property type="protein sequence ID" value="GBN05406.1"/>
    <property type="molecule type" value="Genomic_DNA"/>
</dbReference>
<proteinExistence type="predicted"/>
<comment type="caution">
    <text evidence="1">The sequence shown here is derived from an EMBL/GenBank/DDBJ whole genome shotgun (WGS) entry which is preliminary data.</text>
</comment>
<keyword evidence="2" id="KW-1185">Reference proteome</keyword>
<gene>
    <name evidence="1" type="ORF">AVEN_30803_1</name>
</gene>
<protein>
    <submittedName>
        <fullName evidence="1">Uncharacterized protein</fullName>
    </submittedName>
</protein>
<dbReference type="Proteomes" id="UP000499080">
    <property type="component" value="Unassembled WGS sequence"/>
</dbReference>
<name>A0A4Y2KVL2_ARAVE</name>